<dbReference type="EMBL" id="BOPO01000151">
    <property type="protein sequence ID" value="GIL32037.1"/>
    <property type="molecule type" value="Genomic_DNA"/>
</dbReference>
<evidence type="ECO:0000313" key="2">
    <source>
        <dbReference type="EMBL" id="GIL32037.1"/>
    </source>
</evidence>
<dbReference type="AlphaFoldDB" id="A0A8J4ALK6"/>
<comment type="caution">
    <text evidence="2">The sequence shown here is derived from an EMBL/GenBank/DDBJ whole genome shotgun (WGS) entry which is preliminary data.</text>
</comment>
<name>A0A8J4ALK6_9ACTN</name>
<accession>A0A8J4ALK6</accession>
<keyword evidence="3" id="KW-1185">Reference proteome</keyword>
<feature type="region of interest" description="Disordered" evidence="1">
    <location>
        <begin position="55"/>
        <end position="81"/>
    </location>
</feature>
<gene>
    <name evidence="2" type="ORF">NUM_72910</name>
</gene>
<evidence type="ECO:0000256" key="1">
    <source>
        <dbReference type="SAM" id="MobiDB-lite"/>
    </source>
</evidence>
<dbReference type="Proteomes" id="UP000614996">
    <property type="component" value="Unassembled WGS sequence"/>
</dbReference>
<evidence type="ECO:0000313" key="3">
    <source>
        <dbReference type="Proteomes" id="UP000614996"/>
    </source>
</evidence>
<protein>
    <submittedName>
        <fullName evidence="2">Uncharacterized protein</fullName>
    </submittedName>
</protein>
<sequence>MRYGAMARMTPAEATAVNVLVSYIAGLNNDPPAEIVHALETLANRAHNRLQTGWDEHAVRRQWPDAYPPGDTGSPEDSVPR</sequence>
<reference evidence="3" key="1">
    <citation type="journal article" date="2021" name="Int. J. Syst. Evol. Microbiol.">
        <title>Actinocatenispora comari sp. nov., an endophytic actinomycete isolated from aerial parts of Comarum salesowianum.</title>
        <authorList>
            <person name="Oyunbileg N."/>
            <person name="Iizaka Y."/>
            <person name="Hamada M."/>
            <person name="Davaapurev B.O."/>
            <person name="Fukumoto A."/>
            <person name="Tsetseg B."/>
            <person name="Kato F."/>
            <person name="Tamura T."/>
            <person name="Batkhuu J."/>
            <person name="Anzai Y."/>
        </authorList>
    </citation>
    <scope>NUCLEOTIDE SEQUENCE [LARGE SCALE GENOMIC DNA]</scope>
    <source>
        <strain evidence="3">NUM-2625</strain>
    </source>
</reference>
<proteinExistence type="predicted"/>
<organism evidence="2 3">
    <name type="scientific">Actinocatenispora comari</name>
    <dbReference type="NCBI Taxonomy" id="2807577"/>
    <lineage>
        <taxon>Bacteria</taxon>
        <taxon>Bacillati</taxon>
        <taxon>Actinomycetota</taxon>
        <taxon>Actinomycetes</taxon>
        <taxon>Micromonosporales</taxon>
        <taxon>Micromonosporaceae</taxon>
        <taxon>Actinocatenispora</taxon>
    </lineage>
</organism>